<dbReference type="InterPro" id="IPR029016">
    <property type="entry name" value="GAF-like_dom_sf"/>
</dbReference>
<feature type="domain" description="PAS" evidence="10">
    <location>
        <begin position="210"/>
        <end position="282"/>
    </location>
</feature>
<dbReference type="Pfam" id="PF01590">
    <property type="entry name" value="GAF"/>
    <property type="match status" value="1"/>
</dbReference>
<dbReference type="Pfam" id="PF00989">
    <property type="entry name" value="PAS"/>
    <property type="match status" value="1"/>
</dbReference>
<evidence type="ECO:0000256" key="5">
    <source>
        <dbReference type="ARBA" id="ARBA00022777"/>
    </source>
</evidence>
<feature type="domain" description="PAC" evidence="11">
    <location>
        <begin position="285"/>
        <end position="336"/>
    </location>
</feature>
<evidence type="ECO:0000256" key="7">
    <source>
        <dbReference type="SAM" id="Coils"/>
    </source>
</evidence>
<dbReference type="Pfam" id="PF00072">
    <property type="entry name" value="Response_reg"/>
    <property type="match status" value="1"/>
</dbReference>
<protein>
    <recommendedName>
        <fullName evidence="2">histidine kinase</fullName>
        <ecNumber evidence="2">2.7.13.3</ecNumber>
    </recommendedName>
</protein>
<dbReference type="InterPro" id="IPR013767">
    <property type="entry name" value="PAS_fold"/>
</dbReference>
<dbReference type="InterPro" id="IPR036097">
    <property type="entry name" value="HisK_dim/P_sf"/>
</dbReference>
<dbReference type="EMBL" id="AP018042">
    <property type="protein sequence ID" value="BAX80454.1"/>
    <property type="molecule type" value="Genomic_DNA"/>
</dbReference>
<keyword evidence="13" id="KW-1185">Reference proteome</keyword>
<dbReference type="PROSITE" id="PS50112">
    <property type="entry name" value="PAS"/>
    <property type="match status" value="2"/>
</dbReference>
<feature type="coiled-coil region" evidence="7">
    <location>
        <begin position="5"/>
        <end position="32"/>
    </location>
</feature>
<dbReference type="SMART" id="SM00086">
    <property type="entry name" value="PAC"/>
    <property type="match status" value="1"/>
</dbReference>
<dbReference type="InterPro" id="IPR001789">
    <property type="entry name" value="Sig_transdc_resp-reg_receiver"/>
</dbReference>
<dbReference type="CDD" id="cd16922">
    <property type="entry name" value="HATPase_EvgS-ArcB-TorS-like"/>
    <property type="match status" value="1"/>
</dbReference>
<dbReference type="InterPro" id="IPR000014">
    <property type="entry name" value="PAS"/>
</dbReference>
<dbReference type="CDD" id="cd00130">
    <property type="entry name" value="PAS"/>
    <property type="match status" value="2"/>
</dbReference>
<dbReference type="PROSITE" id="PS50110">
    <property type="entry name" value="RESPONSE_REGULATORY"/>
    <property type="match status" value="1"/>
</dbReference>
<dbReference type="InterPro" id="IPR003661">
    <property type="entry name" value="HisK_dim/P_dom"/>
</dbReference>
<dbReference type="SUPFAM" id="SSF55781">
    <property type="entry name" value="GAF domain-like"/>
    <property type="match status" value="1"/>
</dbReference>
<dbReference type="GO" id="GO:0005886">
    <property type="term" value="C:plasma membrane"/>
    <property type="evidence" value="ECO:0007669"/>
    <property type="project" value="TreeGrafter"/>
</dbReference>
<reference evidence="12 13" key="1">
    <citation type="journal article" date="2018" name="Mar. Genomics">
        <title>Complete genome sequence of Marinifilaceae bacterium strain SPP2, isolated from the Antarctic marine sediment.</title>
        <authorList>
            <person name="Watanabe M."/>
            <person name="Kojima H."/>
            <person name="Fukui M."/>
        </authorList>
    </citation>
    <scope>NUCLEOTIDE SEQUENCE [LARGE SCALE GENOMIC DNA]</scope>
    <source>
        <strain evidence="12 13">SPP2</strain>
    </source>
</reference>
<dbReference type="Gene3D" id="3.30.450.40">
    <property type="match status" value="1"/>
</dbReference>
<evidence type="ECO:0000256" key="6">
    <source>
        <dbReference type="PROSITE-ProRule" id="PRU00169"/>
    </source>
</evidence>
<sequence>MAKEFDILERKLEREQRARIEAEKLLEDKSLQLFKSNKQLMILNSELEHLVEERTQKLISTENEYHILVESINDLILKTDLSGKIVYANQIAGKILGDGKSDLLGDNIYNFIDPKKRTQIIRFLSRQFLKKNCVNYFELKLHLNVTNEKWFGVTVQFSEDKCLKCDKKLCFRMDGSNQVVASPECNYQNVIIVAHDITEQKLVQIDLKKSEKRYRELTEFLPELICEINTRGKVTYANQFALLKFGYTSDELLAESFNVFSIFSQEDRKRVQNRIEDILKSGGNYSNEYNAIKKNGESFPVLVYSSPMYSGDTVVGIRGVMVDITERKNYELEIANNLKQQEILSEISLKYNTLSDFPEKTQEALQIIGEHIKASRVYIFENSLDGLTTSNTYEWCQQGISPQITQLQNIAYAEISSFKELLLTKGIICANDITTLPDDIKVILEAQNIKSIIALPLLLEGEFLGFIGFDECNTARVWSKSEQELLRTISNLISNAFISNEINTKLAIQAQENSGIINSIPDQIIRISASGKIISIDSPNYTDGLFSKYKEGSVDYLNLLFDTDLANSFMIAIKECLALEKFKFDFSLLKRNVIEYYETRFVKLKGDVVLAIIRDVTELKENEKQLQIAKLKAEDASRVKSEFLANVSHEIRTPMNAILGFSEWLHDNVTNELHKSYLHTVLSSGRNLLVLINDILDLSRIESGKLSLHIEPMDIRRVLHDIKQILKQKIEEKNLGFDVNIDPSVPSHIFMDEVRFHQILFNIIGNAVKFTAKGYIHVSIWQTPSTVENEINLMVSIEDTGIGIKKDQQELIFTAFTQQSGQSNRHYEGTGLGLSIVSGLLKSLNADIKIKSSPGKGATFTLNFKTVKVTEIADSSNGKKTEQKKLVLNSGKILIVDDVEFNIKVLKRIIDSDTVTFLEAENGEQALDILSSEIPDIIFMDILMPGISGYAATEIIKKDDRLKHIPVVAFTASTMSTDTNKINDLFDAFLQKPALRKDVYGVLKKFLPNNFDEIEPVVEKDELFEITEICKEKIPMVLETLQNKFIPHWEKVKDDLIIFEIEEFYNQLNSFSKEKGCGFLDNYCVELNVGLQSFDIDKIRRKLAEFPEIIQKIKSYD</sequence>
<dbReference type="Gene3D" id="3.30.450.20">
    <property type="entry name" value="PAS domain"/>
    <property type="match status" value="2"/>
</dbReference>
<dbReference type="SMART" id="SM00091">
    <property type="entry name" value="PAS"/>
    <property type="match status" value="2"/>
</dbReference>
<organism evidence="12 13">
    <name type="scientific">Labilibaculum antarcticum</name>
    <dbReference type="NCBI Taxonomy" id="1717717"/>
    <lineage>
        <taxon>Bacteria</taxon>
        <taxon>Pseudomonadati</taxon>
        <taxon>Bacteroidota</taxon>
        <taxon>Bacteroidia</taxon>
        <taxon>Marinilabiliales</taxon>
        <taxon>Marinifilaceae</taxon>
        <taxon>Labilibaculum</taxon>
    </lineage>
</organism>
<comment type="catalytic activity">
    <reaction evidence="1">
        <text>ATP + protein L-histidine = ADP + protein N-phospho-L-histidine.</text>
        <dbReference type="EC" id="2.7.13.3"/>
    </reaction>
</comment>
<dbReference type="InterPro" id="IPR036890">
    <property type="entry name" value="HATPase_C_sf"/>
</dbReference>
<evidence type="ECO:0000259" key="10">
    <source>
        <dbReference type="PROSITE" id="PS50112"/>
    </source>
</evidence>
<dbReference type="SMART" id="SM00388">
    <property type="entry name" value="HisKA"/>
    <property type="match status" value="1"/>
</dbReference>
<feature type="modified residue" description="4-aspartylphosphate" evidence="6">
    <location>
        <position position="941"/>
    </location>
</feature>
<evidence type="ECO:0000256" key="4">
    <source>
        <dbReference type="ARBA" id="ARBA00022679"/>
    </source>
</evidence>
<dbReference type="SUPFAM" id="SSF55785">
    <property type="entry name" value="PYP-like sensor domain (PAS domain)"/>
    <property type="match status" value="2"/>
</dbReference>
<dbReference type="Proteomes" id="UP000218267">
    <property type="component" value="Chromosome"/>
</dbReference>
<evidence type="ECO:0000256" key="1">
    <source>
        <dbReference type="ARBA" id="ARBA00000085"/>
    </source>
</evidence>
<dbReference type="NCBIfam" id="TIGR00229">
    <property type="entry name" value="sensory_box"/>
    <property type="match status" value="2"/>
</dbReference>
<evidence type="ECO:0000256" key="3">
    <source>
        <dbReference type="ARBA" id="ARBA00022553"/>
    </source>
</evidence>
<dbReference type="Gene3D" id="3.40.50.2300">
    <property type="match status" value="1"/>
</dbReference>
<evidence type="ECO:0000313" key="13">
    <source>
        <dbReference type="Proteomes" id="UP000218267"/>
    </source>
</evidence>
<dbReference type="InterPro" id="IPR001610">
    <property type="entry name" value="PAC"/>
</dbReference>
<evidence type="ECO:0000313" key="12">
    <source>
        <dbReference type="EMBL" id="BAX80454.1"/>
    </source>
</evidence>
<keyword evidence="7" id="KW-0175">Coiled coil</keyword>
<dbReference type="SUPFAM" id="SSF55874">
    <property type="entry name" value="ATPase domain of HSP90 chaperone/DNA topoisomerase II/histidine kinase"/>
    <property type="match status" value="1"/>
</dbReference>
<dbReference type="SUPFAM" id="SSF47384">
    <property type="entry name" value="Homodimeric domain of signal transducing histidine kinase"/>
    <property type="match status" value="1"/>
</dbReference>
<dbReference type="OrthoDB" id="9796457at2"/>
<evidence type="ECO:0000259" key="8">
    <source>
        <dbReference type="PROSITE" id="PS50109"/>
    </source>
</evidence>
<dbReference type="InterPro" id="IPR003594">
    <property type="entry name" value="HATPase_dom"/>
</dbReference>
<dbReference type="PROSITE" id="PS50109">
    <property type="entry name" value="HIS_KIN"/>
    <property type="match status" value="1"/>
</dbReference>
<dbReference type="SMART" id="SM00387">
    <property type="entry name" value="HATPase_c"/>
    <property type="match status" value="1"/>
</dbReference>
<dbReference type="SMART" id="SM00065">
    <property type="entry name" value="GAF"/>
    <property type="match status" value="1"/>
</dbReference>
<feature type="domain" description="PAS" evidence="10">
    <location>
        <begin position="61"/>
        <end position="132"/>
    </location>
</feature>
<proteinExistence type="predicted"/>
<feature type="domain" description="Histidine kinase" evidence="8">
    <location>
        <begin position="646"/>
        <end position="868"/>
    </location>
</feature>
<dbReference type="InterPro" id="IPR003018">
    <property type="entry name" value="GAF"/>
</dbReference>
<dbReference type="FunFam" id="3.30.565.10:FF:000010">
    <property type="entry name" value="Sensor histidine kinase RcsC"/>
    <property type="match status" value="1"/>
</dbReference>
<reference evidence="13" key="2">
    <citation type="journal article" date="2020" name="Antonie Van Leeuwenhoek">
        <title>Labilibaculum antarcticum sp. nov., a novel facultative anaerobic, psychrotorelant bacterium isolated from marine sediment of Antarctica.</title>
        <authorList>
            <person name="Watanabe M."/>
            <person name="Kojima H."/>
            <person name="Fukui M."/>
        </authorList>
    </citation>
    <scope>NUCLEOTIDE SEQUENCE [LARGE SCALE GENOMIC DNA]</scope>
    <source>
        <strain evidence="13">SPP2</strain>
    </source>
</reference>
<keyword evidence="3 6" id="KW-0597">Phosphoprotein</keyword>
<dbReference type="InterPro" id="IPR000700">
    <property type="entry name" value="PAS-assoc_C"/>
</dbReference>
<dbReference type="InterPro" id="IPR035965">
    <property type="entry name" value="PAS-like_dom_sf"/>
</dbReference>
<dbReference type="PANTHER" id="PTHR43047:SF72">
    <property type="entry name" value="OSMOSENSING HISTIDINE PROTEIN KINASE SLN1"/>
    <property type="match status" value="1"/>
</dbReference>
<dbReference type="SUPFAM" id="SSF52172">
    <property type="entry name" value="CheY-like"/>
    <property type="match status" value="1"/>
</dbReference>
<dbReference type="GO" id="GO:0006355">
    <property type="term" value="P:regulation of DNA-templated transcription"/>
    <property type="evidence" value="ECO:0007669"/>
    <property type="project" value="InterPro"/>
</dbReference>
<name>A0A1Y1CJE8_9BACT</name>
<keyword evidence="4" id="KW-0808">Transferase</keyword>
<dbReference type="RefSeq" id="WP_096429306.1">
    <property type="nucleotide sequence ID" value="NZ_AP018042.1"/>
</dbReference>
<keyword evidence="5" id="KW-0418">Kinase</keyword>
<dbReference type="KEGG" id="mbas:ALGA_2113"/>
<dbReference type="CDD" id="cd00082">
    <property type="entry name" value="HisKA"/>
    <property type="match status" value="1"/>
</dbReference>
<dbReference type="EC" id="2.7.13.3" evidence="2"/>
<dbReference type="InterPro" id="IPR011006">
    <property type="entry name" value="CheY-like_superfamily"/>
</dbReference>
<evidence type="ECO:0000256" key="2">
    <source>
        <dbReference type="ARBA" id="ARBA00012438"/>
    </source>
</evidence>
<accession>A0A1Y1CJE8</accession>
<dbReference type="AlphaFoldDB" id="A0A1Y1CJE8"/>
<dbReference type="PANTHER" id="PTHR43047">
    <property type="entry name" value="TWO-COMPONENT HISTIDINE PROTEIN KINASE"/>
    <property type="match status" value="1"/>
</dbReference>
<gene>
    <name evidence="12" type="ORF">ALGA_2113</name>
</gene>
<dbReference type="GO" id="GO:0000155">
    <property type="term" value="F:phosphorelay sensor kinase activity"/>
    <property type="evidence" value="ECO:0007669"/>
    <property type="project" value="InterPro"/>
</dbReference>
<dbReference type="Pfam" id="PF00512">
    <property type="entry name" value="HisKA"/>
    <property type="match status" value="1"/>
</dbReference>
<dbReference type="SMART" id="SM00448">
    <property type="entry name" value="REC"/>
    <property type="match status" value="1"/>
</dbReference>
<feature type="domain" description="Response regulatory" evidence="9">
    <location>
        <begin position="892"/>
        <end position="1007"/>
    </location>
</feature>
<dbReference type="GO" id="GO:0009927">
    <property type="term" value="F:histidine phosphotransfer kinase activity"/>
    <property type="evidence" value="ECO:0007669"/>
    <property type="project" value="TreeGrafter"/>
</dbReference>
<evidence type="ECO:0000259" key="9">
    <source>
        <dbReference type="PROSITE" id="PS50110"/>
    </source>
</evidence>
<dbReference type="PROSITE" id="PS50113">
    <property type="entry name" value="PAC"/>
    <property type="match status" value="1"/>
</dbReference>
<dbReference type="PRINTS" id="PR00344">
    <property type="entry name" value="BCTRLSENSOR"/>
</dbReference>
<dbReference type="InterPro" id="IPR005467">
    <property type="entry name" value="His_kinase_dom"/>
</dbReference>
<dbReference type="Pfam" id="PF13426">
    <property type="entry name" value="PAS_9"/>
    <property type="match status" value="1"/>
</dbReference>
<evidence type="ECO:0000259" key="11">
    <source>
        <dbReference type="PROSITE" id="PS50113"/>
    </source>
</evidence>
<dbReference type="Pfam" id="PF02518">
    <property type="entry name" value="HATPase_c"/>
    <property type="match status" value="1"/>
</dbReference>
<dbReference type="InterPro" id="IPR004358">
    <property type="entry name" value="Sig_transdc_His_kin-like_C"/>
</dbReference>
<dbReference type="Gene3D" id="1.10.287.130">
    <property type="match status" value="1"/>
</dbReference>
<dbReference type="Gene3D" id="3.30.565.10">
    <property type="entry name" value="Histidine kinase-like ATPase, C-terminal domain"/>
    <property type="match status" value="1"/>
</dbReference>